<feature type="transmembrane region" description="Helical" evidence="8">
    <location>
        <begin position="140"/>
        <end position="165"/>
    </location>
</feature>
<dbReference type="GeneTree" id="ENSGT00530000063484"/>
<keyword evidence="7 8" id="KW-0472">Membrane</keyword>
<dbReference type="EMBL" id="HADY01012337">
    <property type="protein sequence ID" value="SBP50822.1"/>
    <property type="molecule type" value="Transcribed_RNA"/>
</dbReference>
<dbReference type="GO" id="GO:0098609">
    <property type="term" value="P:cell-cell adhesion"/>
    <property type="evidence" value="ECO:0007669"/>
    <property type="project" value="TreeGrafter"/>
</dbReference>
<evidence type="ECO:0000313" key="10">
    <source>
        <dbReference type="EMBL" id="SBP50822.1"/>
    </source>
</evidence>
<keyword evidence="12" id="KW-1185">Reference proteome</keyword>
<reference evidence="11" key="1">
    <citation type="submission" date="2014-08" db="EMBL/GenBank/DDBJ databases">
        <authorList>
            <person name="Senf B."/>
            <person name="Petzold A."/>
            <person name="Downie B.R."/>
            <person name="Koch P."/>
            <person name="Platzer M."/>
        </authorList>
    </citation>
    <scope>NUCLEOTIDE SEQUENCE [LARGE SCALE GENOMIC DNA]</scope>
    <source>
        <strain evidence="11">GRZ</strain>
    </source>
</reference>
<dbReference type="OrthoDB" id="8868135at2759"/>
<protein>
    <submittedName>
        <fullName evidence="11">P53 apoptosis effector related to PMP22</fullName>
    </submittedName>
    <submittedName>
        <fullName evidence="9 10">TP53 apoptosis effector</fullName>
    </submittedName>
</protein>
<dbReference type="PANTHER" id="PTHR14399:SF4">
    <property type="entry name" value="P53 APOPTOSIS EFFECTOR RELATED TO PMP-22"/>
    <property type="match status" value="1"/>
</dbReference>
<feature type="transmembrane region" description="Helical" evidence="8">
    <location>
        <begin position="70"/>
        <end position="92"/>
    </location>
</feature>
<dbReference type="Ensembl" id="ENSNFUT00015003761.1">
    <property type="protein sequence ID" value="ENSNFUP00015003549.1"/>
    <property type="gene ID" value="ENSNFUG00015001804.1"/>
</dbReference>
<dbReference type="GO" id="GO:0009411">
    <property type="term" value="P:response to UV"/>
    <property type="evidence" value="ECO:0007669"/>
    <property type="project" value="Ensembl"/>
</dbReference>
<reference evidence="10" key="2">
    <citation type="submission" date="2016-05" db="EMBL/GenBank/DDBJ databases">
        <authorList>
            <person name="Lavstsen T."/>
            <person name="Jespersen J.S."/>
        </authorList>
    </citation>
    <scope>NUCLEOTIDE SEQUENCE</scope>
    <source>
        <tissue evidence="10">Brain</tissue>
    </source>
</reference>
<dbReference type="EMBL" id="JAAVVJ010000006">
    <property type="protein sequence ID" value="KAF7220172.1"/>
    <property type="molecule type" value="Genomic_DNA"/>
</dbReference>
<keyword evidence="6 8" id="KW-1133">Transmembrane helix</keyword>
<gene>
    <name evidence="10" type="primary">PERP</name>
    <name evidence="9 11" type="synonym">perp</name>
    <name evidence="9" type="ORF">G4P62_002943</name>
</gene>
<dbReference type="OMA" id="RCGLACW"/>
<dbReference type="GO" id="GO:0042981">
    <property type="term" value="P:regulation of apoptotic process"/>
    <property type="evidence" value="ECO:0007669"/>
    <property type="project" value="Ensembl"/>
</dbReference>
<dbReference type="PROSITE" id="PS51257">
    <property type="entry name" value="PROKAR_LIPOPROTEIN"/>
    <property type="match status" value="1"/>
</dbReference>
<evidence type="ECO:0000256" key="6">
    <source>
        <dbReference type="ARBA" id="ARBA00022989"/>
    </source>
</evidence>
<dbReference type="InterPro" id="IPR015664">
    <property type="entry name" value="P53_induced"/>
</dbReference>
<dbReference type="Proteomes" id="UP000822369">
    <property type="component" value="Chromosome 6"/>
</dbReference>
<reference evidence="11" key="5">
    <citation type="submission" date="2025-05" db="UniProtKB">
        <authorList>
            <consortium name="Ensembl"/>
        </authorList>
    </citation>
    <scope>IDENTIFICATION</scope>
</reference>
<dbReference type="Gene3D" id="1.20.140.150">
    <property type="match status" value="1"/>
</dbReference>
<evidence type="ECO:0000313" key="9">
    <source>
        <dbReference type="EMBL" id="KAF7220172.1"/>
    </source>
</evidence>
<dbReference type="GeneID" id="107375830"/>
<evidence type="ECO:0000256" key="2">
    <source>
        <dbReference type="ARBA" id="ARBA00004282"/>
    </source>
</evidence>
<name>A0A1A8A6S0_NOTFU</name>
<dbReference type="InterPro" id="IPR004031">
    <property type="entry name" value="PMP22/EMP/MP20/Claudin"/>
</dbReference>
<comment type="similarity">
    <text evidence="3">Belongs to the TMEM47 family.</text>
</comment>
<dbReference type="CTD" id="64065"/>
<dbReference type="Bgee" id="ENSNFUG00015001804">
    <property type="expression patterns" value="Expressed in caudal fin and 3 other cell types or tissues"/>
</dbReference>
<comment type="subcellular location">
    <subcellularLocation>
        <location evidence="2">Cell junction</location>
    </subcellularLocation>
    <subcellularLocation>
        <location evidence="1">Membrane</location>
        <topology evidence="1">Multi-pass membrane protein</topology>
    </subcellularLocation>
</comment>
<dbReference type="Proteomes" id="UP000694548">
    <property type="component" value="Chromosome sgr03"/>
</dbReference>
<evidence type="ECO:0000256" key="1">
    <source>
        <dbReference type="ARBA" id="ARBA00004141"/>
    </source>
</evidence>
<keyword evidence="4 8" id="KW-0812">Transmembrane</keyword>
<dbReference type="AlphaFoldDB" id="A0A1A8A6S0"/>
<evidence type="ECO:0000313" key="11">
    <source>
        <dbReference type="Ensembl" id="ENSNFUP00015003549.1"/>
    </source>
</evidence>
<dbReference type="KEGG" id="nfu:107375830"/>
<evidence type="ECO:0000313" key="12">
    <source>
        <dbReference type="Proteomes" id="UP000694548"/>
    </source>
</evidence>
<dbReference type="Pfam" id="PF00822">
    <property type="entry name" value="PMP22_Claudin"/>
    <property type="match status" value="1"/>
</dbReference>
<dbReference type="EMBL" id="HAEJ01002175">
    <property type="protein sequence ID" value="SBS42632.1"/>
    <property type="molecule type" value="Transcribed_RNA"/>
</dbReference>
<evidence type="ECO:0000256" key="4">
    <source>
        <dbReference type="ARBA" id="ARBA00022692"/>
    </source>
</evidence>
<dbReference type="GO" id="GO:1902262">
    <property type="term" value="P:apoptotic process involved in blood vessel morphogenesis"/>
    <property type="evidence" value="ECO:0007669"/>
    <property type="project" value="Ensembl"/>
</dbReference>
<evidence type="ECO:0000256" key="8">
    <source>
        <dbReference type="SAM" id="Phobius"/>
    </source>
</evidence>
<evidence type="ECO:0000256" key="7">
    <source>
        <dbReference type="ARBA" id="ARBA00023136"/>
    </source>
</evidence>
<evidence type="ECO:0000256" key="3">
    <source>
        <dbReference type="ARBA" id="ARBA00008691"/>
    </source>
</evidence>
<sequence>MSFRCGIDYTRCKCILPLLLIFACIFDLIAIAARSGWVENENKSHYGSMWDECRGKNDVWDCRSLMENPWAIAVAALMIIGFLLLILCLIFSFMSLCGQLRTGLFIPIGILLLIVAIIQIIALIVYPVNFNDLIYEGSYYYTWAYGFGWGATILCIGLSLIFFCLPRWENEIVGEQKIKYIYESK</sequence>
<feature type="transmembrane region" description="Helical" evidence="8">
    <location>
        <begin position="104"/>
        <end position="128"/>
    </location>
</feature>
<keyword evidence="5" id="KW-0965">Cell junction</keyword>
<reference evidence="10" key="3">
    <citation type="submission" date="2016-06" db="EMBL/GenBank/DDBJ databases">
        <title>The genome of a short-lived fish provides insights into sex chromosome evolution and the genetic control of aging.</title>
        <authorList>
            <person name="Reichwald K."/>
            <person name="Felder M."/>
            <person name="Petzold A."/>
            <person name="Koch P."/>
            <person name="Groth M."/>
            <person name="Platzer M."/>
        </authorList>
    </citation>
    <scope>NUCLEOTIDE SEQUENCE</scope>
    <source>
        <tissue evidence="10">Brain</tissue>
    </source>
</reference>
<reference evidence="9" key="4">
    <citation type="submission" date="2020-03" db="EMBL/GenBank/DDBJ databases">
        <title>Intra-Species Differences in Population Size shape Life History and Genome Evolution.</title>
        <authorList>
            <person name="Willemsen D."/>
            <person name="Cui R."/>
            <person name="Valenzano D.R."/>
        </authorList>
    </citation>
    <scope>NUCLEOTIDE SEQUENCE</scope>
    <source>
        <strain evidence="9">GRZ</strain>
        <tissue evidence="9">Whole</tissue>
    </source>
</reference>
<dbReference type="PANTHER" id="PTHR14399">
    <property type="entry name" value="P53-INDUCED PROTEIN RELATED"/>
    <property type="match status" value="1"/>
</dbReference>
<dbReference type="RefSeq" id="XP_015800082.1">
    <property type="nucleotide sequence ID" value="XM_015944596.3"/>
</dbReference>
<organism evidence="10">
    <name type="scientific">Nothobranchius furzeri</name>
    <name type="common">Turquoise killifish</name>
    <dbReference type="NCBI Taxonomy" id="105023"/>
    <lineage>
        <taxon>Eukaryota</taxon>
        <taxon>Metazoa</taxon>
        <taxon>Chordata</taxon>
        <taxon>Craniata</taxon>
        <taxon>Vertebrata</taxon>
        <taxon>Euteleostomi</taxon>
        <taxon>Actinopterygii</taxon>
        <taxon>Neopterygii</taxon>
        <taxon>Teleostei</taxon>
        <taxon>Neoteleostei</taxon>
        <taxon>Acanthomorphata</taxon>
        <taxon>Ovalentaria</taxon>
        <taxon>Atherinomorphae</taxon>
        <taxon>Cyprinodontiformes</taxon>
        <taxon>Nothobranchiidae</taxon>
        <taxon>Nothobranchius</taxon>
    </lineage>
</organism>
<evidence type="ECO:0000256" key="5">
    <source>
        <dbReference type="ARBA" id="ARBA00022949"/>
    </source>
</evidence>
<proteinExistence type="inferred from homology"/>
<dbReference type="GO" id="GO:0005911">
    <property type="term" value="C:cell-cell junction"/>
    <property type="evidence" value="ECO:0007669"/>
    <property type="project" value="TreeGrafter"/>
</dbReference>
<accession>A0A1A8A6S0</accession>
<dbReference type="GO" id="GO:0016020">
    <property type="term" value="C:membrane"/>
    <property type="evidence" value="ECO:0007669"/>
    <property type="project" value="UniProtKB-SubCell"/>
</dbReference>
<feature type="transmembrane region" description="Helical" evidence="8">
    <location>
        <begin position="12"/>
        <end position="33"/>
    </location>
</feature>